<organism evidence="2 3">
    <name type="scientific">Prunus dulcis</name>
    <name type="common">Almond</name>
    <name type="synonym">Amygdalus dulcis</name>
    <dbReference type="NCBI Taxonomy" id="3755"/>
    <lineage>
        <taxon>Eukaryota</taxon>
        <taxon>Viridiplantae</taxon>
        <taxon>Streptophyta</taxon>
        <taxon>Embryophyta</taxon>
        <taxon>Tracheophyta</taxon>
        <taxon>Spermatophyta</taxon>
        <taxon>Magnoliopsida</taxon>
        <taxon>eudicotyledons</taxon>
        <taxon>Gunneridae</taxon>
        <taxon>Pentapetalae</taxon>
        <taxon>rosids</taxon>
        <taxon>fabids</taxon>
        <taxon>Rosales</taxon>
        <taxon>Rosaceae</taxon>
        <taxon>Amygdaloideae</taxon>
        <taxon>Amygdaleae</taxon>
        <taxon>Prunus</taxon>
    </lineage>
</organism>
<proteinExistence type="predicted"/>
<feature type="region of interest" description="Disordered" evidence="1">
    <location>
        <begin position="78"/>
        <end position="112"/>
    </location>
</feature>
<dbReference type="Proteomes" id="UP001054821">
    <property type="component" value="Chromosome 6"/>
</dbReference>
<comment type="caution">
    <text evidence="2">The sequence shown here is derived from an EMBL/GenBank/DDBJ whole genome shotgun (WGS) entry which is preliminary data.</text>
</comment>
<name>A0AAD4YV46_PRUDU</name>
<evidence type="ECO:0000313" key="2">
    <source>
        <dbReference type="EMBL" id="KAI5323557.1"/>
    </source>
</evidence>
<keyword evidence="3" id="KW-1185">Reference proteome</keyword>
<sequence length="194" mass="21359">MPKFLCAKPSCLTVSTKEVMYGTSTCWKSADDGKARSAMRMTSARDWILSRTWLRFVGSKHPWWLGDGSSMVQTRMIYPRNKRSPRPNPTKKGSPTLSLPRIRATSSQTHGVDSPTLTLLEMRMVGTKKESAGERSHVLKVVDETIAEEDDVKNGAADKVAAYLAEQAVVVAKQMATFDEHVVEIGGAMEGVVD</sequence>
<dbReference type="AlphaFoldDB" id="A0AAD4YV46"/>
<evidence type="ECO:0000256" key="1">
    <source>
        <dbReference type="SAM" id="MobiDB-lite"/>
    </source>
</evidence>
<dbReference type="EMBL" id="JAJFAZ020000006">
    <property type="protein sequence ID" value="KAI5323557.1"/>
    <property type="molecule type" value="Genomic_DNA"/>
</dbReference>
<evidence type="ECO:0000313" key="3">
    <source>
        <dbReference type="Proteomes" id="UP001054821"/>
    </source>
</evidence>
<accession>A0AAD4YV46</accession>
<gene>
    <name evidence="2" type="ORF">L3X38_032629</name>
</gene>
<protein>
    <submittedName>
        <fullName evidence="2">Uncharacterized protein</fullName>
    </submittedName>
</protein>
<reference evidence="2 3" key="1">
    <citation type="journal article" date="2022" name="G3 (Bethesda)">
        <title>Whole-genome sequence and methylome profiling of the almond [Prunus dulcis (Mill.) D.A. Webb] cultivar 'Nonpareil'.</title>
        <authorList>
            <person name="D'Amico-Willman K.M."/>
            <person name="Ouma W.Z."/>
            <person name="Meulia T."/>
            <person name="Sideli G.M."/>
            <person name="Gradziel T.M."/>
            <person name="Fresnedo-Ramirez J."/>
        </authorList>
    </citation>
    <scope>NUCLEOTIDE SEQUENCE [LARGE SCALE GENOMIC DNA]</scope>
    <source>
        <strain evidence="2">Clone GOH B32 T37-40</strain>
    </source>
</reference>